<comment type="caution">
    <text evidence="5">The sequence shown here is derived from an EMBL/GenBank/DDBJ whole genome shotgun (WGS) entry which is preliminary data.</text>
</comment>
<feature type="domain" description="GGDEF" evidence="4">
    <location>
        <begin position="250"/>
        <end position="382"/>
    </location>
</feature>
<dbReference type="InterPro" id="IPR000160">
    <property type="entry name" value="GGDEF_dom"/>
</dbReference>
<organism evidence="5 6">
    <name type="scientific">Parasphingorhabdus litoris</name>
    <dbReference type="NCBI Taxonomy" id="394733"/>
    <lineage>
        <taxon>Bacteria</taxon>
        <taxon>Pseudomonadati</taxon>
        <taxon>Pseudomonadota</taxon>
        <taxon>Alphaproteobacteria</taxon>
        <taxon>Sphingomonadales</taxon>
        <taxon>Sphingomonadaceae</taxon>
        <taxon>Parasphingorhabdus</taxon>
    </lineage>
</organism>
<feature type="transmembrane region" description="Helical" evidence="3">
    <location>
        <begin position="6"/>
        <end position="28"/>
    </location>
</feature>
<keyword evidence="3" id="KW-0812">Transmembrane</keyword>
<evidence type="ECO:0000256" key="3">
    <source>
        <dbReference type="SAM" id="Phobius"/>
    </source>
</evidence>
<keyword evidence="3" id="KW-1133">Transmembrane helix</keyword>
<dbReference type="Proteomes" id="UP001500713">
    <property type="component" value="Unassembled WGS sequence"/>
</dbReference>
<evidence type="ECO:0000313" key="6">
    <source>
        <dbReference type="Proteomes" id="UP001500713"/>
    </source>
</evidence>
<keyword evidence="6" id="KW-1185">Reference proteome</keyword>
<dbReference type="EC" id="2.7.7.65" evidence="1"/>
<dbReference type="InterPro" id="IPR029787">
    <property type="entry name" value="Nucleotide_cyclase"/>
</dbReference>
<dbReference type="EMBL" id="BAAAEM010000002">
    <property type="protein sequence ID" value="GAA0478265.1"/>
    <property type="molecule type" value="Genomic_DNA"/>
</dbReference>
<dbReference type="InterPro" id="IPR050469">
    <property type="entry name" value="Diguanylate_Cyclase"/>
</dbReference>
<protein>
    <recommendedName>
        <fullName evidence="1">diguanylate cyclase</fullName>
        <ecNumber evidence="1">2.7.7.65</ecNumber>
    </recommendedName>
</protein>
<dbReference type="CDD" id="cd01949">
    <property type="entry name" value="GGDEF"/>
    <property type="match status" value="1"/>
</dbReference>
<dbReference type="Gene3D" id="3.30.70.270">
    <property type="match status" value="1"/>
</dbReference>
<evidence type="ECO:0000259" key="4">
    <source>
        <dbReference type="PROSITE" id="PS50887"/>
    </source>
</evidence>
<dbReference type="NCBIfam" id="TIGR00254">
    <property type="entry name" value="GGDEF"/>
    <property type="match status" value="1"/>
</dbReference>
<evidence type="ECO:0000256" key="2">
    <source>
        <dbReference type="ARBA" id="ARBA00034247"/>
    </source>
</evidence>
<evidence type="ECO:0000256" key="1">
    <source>
        <dbReference type="ARBA" id="ARBA00012528"/>
    </source>
</evidence>
<accession>A0ABN1AJW1</accession>
<gene>
    <name evidence="5" type="ORF">GCM10009096_20230</name>
</gene>
<feature type="transmembrane region" description="Helical" evidence="3">
    <location>
        <begin position="66"/>
        <end position="86"/>
    </location>
</feature>
<proteinExistence type="predicted"/>
<reference evidence="5 6" key="1">
    <citation type="journal article" date="2019" name="Int. J. Syst. Evol. Microbiol.">
        <title>The Global Catalogue of Microorganisms (GCM) 10K type strain sequencing project: providing services to taxonomists for standard genome sequencing and annotation.</title>
        <authorList>
            <consortium name="The Broad Institute Genomics Platform"/>
            <consortium name="The Broad Institute Genome Sequencing Center for Infectious Disease"/>
            <person name="Wu L."/>
            <person name="Ma J."/>
        </authorList>
    </citation>
    <scope>NUCLEOTIDE SEQUENCE [LARGE SCALE GENOMIC DNA]</scope>
    <source>
        <strain evidence="5 6">JCM 14162</strain>
    </source>
</reference>
<sequence length="393" mass="43994">MAEASLVFRILMIVILTVFAIVFMALYAYDRDQKAPAWIAFAYLSGLGSFLFDLSRSAFDPVISDIFAKTLFWLVSGFWALGVFEYHKTRPPWMLLISIFLFGFGSLLWFSLKQPDIIQRSIFSSSTGGLLLACTLPVLWKKRRNLIEKAWFWVFAGLCVTYFLRPALVYGLLGERYTATSYGASSYAALLHSSSALWGLACGMTMILAMGNKLIEKHLLASIRDPLTGLFNRRGLDKYVNESLGDKKNLGRSLMILDLDHFKKVNDLYGHSAGDQVLIRSADLLQTLTKELGTIARIGGEEFVIILNKMDAEDSQLVAQHLRLSIGMITHPELGDNRSVTASIGLAALFPDESFAMALRRADQALYQAKSEGRNRLVVAIEDRRRPQLKLAK</sequence>
<feature type="transmembrane region" description="Helical" evidence="3">
    <location>
        <begin position="35"/>
        <end position="54"/>
    </location>
</feature>
<dbReference type="InterPro" id="IPR043128">
    <property type="entry name" value="Rev_trsase/Diguanyl_cyclase"/>
</dbReference>
<feature type="transmembrane region" description="Helical" evidence="3">
    <location>
        <begin position="151"/>
        <end position="173"/>
    </location>
</feature>
<dbReference type="SUPFAM" id="SSF55073">
    <property type="entry name" value="Nucleotide cyclase"/>
    <property type="match status" value="1"/>
</dbReference>
<dbReference type="RefSeq" id="WP_229954655.1">
    <property type="nucleotide sequence ID" value="NZ_BAAAEM010000002.1"/>
</dbReference>
<keyword evidence="3" id="KW-0472">Membrane</keyword>
<feature type="transmembrane region" description="Helical" evidence="3">
    <location>
        <begin position="93"/>
        <end position="112"/>
    </location>
</feature>
<evidence type="ECO:0000313" key="5">
    <source>
        <dbReference type="EMBL" id="GAA0478265.1"/>
    </source>
</evidence>
<dbReference type="Pfam" id="PF00990">
    <property type="entry name" value="GGDEF"/>
    <property type="match status" value="1"/>
</dbReference>
<dbReference type="PANTHER" id="PTHR45138">
    <property type="entry name" value="REGULATORY COMPONENTS OF SENSORY TRANSDUCTION SYSTEM"/>
    <property type="match status" value="1"/>
</dbReference>
<dbReference type="SMART" id="SM00267">
    <property type="entry name" value="GGDEF"/>
    <property type="match status" value="1"/>
</dbReference>
<dbReference type="PROSITE" id="PS50887">
    <property type="entry name" value="GGDEF"/>
    <property type="match status" value="1"/>
</dbReference>
<name>A0ABN1AJW1_9SPHN</name>
<comment type="catalytic activity">
    <reaction evidence="2">
        <text>2 GTP = 3',3'-c-di-GMP + 2 diphosphate</text>
        <dbReference type="Rhea" id="RHEA:24898"/>
        <dbReference type="ChEBI" id="CHEBI:33019"/>
        <dbReference type="ChEBI" id="CHEBI:37565"/>
        <dbReference type="ChEBI" id="CHEBI:58805"/>
        <dbReference type="EC" id="2.7.7.65"/>
    </reaction>
</comment>
<feature type="transmembrane region" description="Helical" evidence="3">
    <location>
        <begin position="185"/>
        <end position="209"/>
    </location>
</feature>
<dbReference type="PANTHER" id="PTHR45138:SF9">
    <property type="entry name" value="DIGUANYLATE CYCLASE DGCM-RELATED"/>
    <property type="match status" value="1"/>
</dbReference>